<keyword evidence="1" id="KW-0378">Hydrolase</keyword>
<dbReference type="GO" id="GO:0016787">
    <property type="term" value="F:hydrolase activity"/>
    <property type="evidence" value="ECO:0007669"/>
    <property type="project" value="UniProtKB-KW"/>
</dbReference>
<protein>
    <submittedName>
        <fullName evidence="1">Alpha/beta fold hydrolase</fullName>
    </submittedName>
</protein>
<proteinExistence type="predicted"/>
<comment type="caution">
    <text evidence="1">The sequence shown here is derived from an EMBL/GenBank/DDBJ whole genome shotgun (WGS) entry which is preliminary data.</text>
</comment>
<gene>
    <name evidence="1" type="ORF">ACFPZJ_04765</name>
</gene>
<dbReference type="Gene3D" id="3.40.50.1820">
    <property type="entry name" value="alpha/beta hydrolase"/>
    <property type="match status" value="1"/>
</dbReference>
<dbReference type="InterPro" id="IPR029058">
    <property type="entry name" value="AB_hydrolase_fold"/>
</dbReference>
<evidence type="ECO:0000313" key="1">
    <source>
        <dbReference type="EMBL" id="MFC5633115.1"/>
    </source>
</evidence>
<sequence length="72" mass="8067">MERITLPTLLIGGGPESLIPQKHIAELAGDLPDARHITLEAGHLVHRARSREFLRAVEEFLTPHRPEDRTPS</sequence>
<keyword evidence="2" id="KW-1185">Reference proteome</keyword>
<name>A0ABW0ULN1_9ACTN</name>
<reference evidence="2" key="1">
    <citation type="journal article" date="2019" name="Int. J. Syst. Evol. Microbiol.">
        <title>The Global Catalogue of Microorganisms (GCM) 10K type strain sequencing project: providing services to taxonomists for standard genome sequencing and annotation.</title>
        <authorList>
            <consortium name="The Broad Institute Genomics Platform"/>
            <consortium name="The Broad Institute Genome Sequencing Center for Infectious Disease"/>
            <person name="Wu L."/>
            <person name="Ma J."/>
        </authorList>
    </citation>
    <scope>NUCLEOTIDE SEQUENCE [LARGE SCALE GENOMIC DNA]</scope>
    <source>
        <strain evidence="2">CGMCC 4.7248</strain>
    </source>
</reference>
<dbReference type="Proteomes" id="UP001596154">
    <property type="component" value="Unassembled WGS sequence"/>
</dbReference>
<dbReference type="SUPFAM" id="SSF53474">
    <property type="entry name" value="alpha/beta-Hydrolases"/>
    <property type="match status" value="1"/>
</dbReference>
<accession>A0ABW0ULN1</accession>
<dbReference type="RefSeq" id="WP_381017630.1">
    <property type="nucleotide sequence ID" value="NZ_JBHSNY010000002.1"/>
</dbReference>
<evidence type="ECO:0000313" key="2">
    <source>
        <dbReference type="Proteomes" id="UP001596154"/>
    </source>
</evidence>
<organism evidence="1 2">
    <name type="scientific">Streptomyces bullii</name>
    <dbReference type="NCBI Taxonomy" id="349910"/>
    <lineage>
        <taxon>Bacteria</taxon>
        <taxon>Bacillati</taxon>
        <taxon>Actinomycetota</taxon>
        <taxon>Actinomycetes</taxon>
        <taxon>Kitasatosporales</taxon>
        <taxon>Streptomycetaceae</taxon>
        <taxon>Streptomyces</taxon>
    </lineage>
</organism>
<dbReference type="EMBL" id="JBHSNY010000002">
    <property type="protein sequence ID" value="MFC5633115.1"/>
    <property type="molecule type" value="Genomic_DNA"/>
</dbReference>